<keyword evidence="2" id="KW-1185">Reference proteome</keyword>
<reference evidence="1 2" key="1">
    <citation type="journal article" date="2012" name="New Phytol.">
        <title>Insight into trade-off between wood decay and parasitism from the genome of a fungal forest pathogen.</title>
        <authorList>
            <person name="Olson A."/>
            <person name="Aerts A."/>
            <person name="Asiegbu F."/>
            <person name="Belbahri L."/>
            <person name="Bouzid O."/>
            <person name="Broberg A."/>
            <person name="Canback B."/>
            <person name="Coutinho P.M."/>
            <person name="Cullen D."/>
            <person name="Dalman K."/>
            <person name="Deflorio G."/>
            <person name="van Diepen L.T."/>
            <person name="Dunand C."/>
            <person name="Duplessis S."/>
            <person name="Durling M."/>
            <person name="Gonthier P."/>
            <person name="Grimwood J."/>
            <person name="Fossdal C.G."/>
            <person name="Hansson D."/>
            <person name="Henrissat B."/>
            <person name="Hietala A."/>
            <person name="Himmelstrand K."/>
            <person name="Hoffmeister D."/>
            <person name="Hogberg N."/>
            <person name="James T.Y."/>
            <person name="Karlsson M."/>
            <person name="Kohler A."/>
            <person name="Kues U."/>
            <person name="Lee Y.H."/>
            <person name="Lin Y.C."/>
            <person name="Lind M."/>
            <person name="Lindquist E."/>
            <person name="Lombard V."/>
            <person name="Lucas S."/>
            <person name="Lunden K."/>
            <person name="Morin E."/>
            <person name="Murat C."/>
            <person name="Park J."/>
            <person name="Raffaello T."/>
            <person name="Rouze P."/>
            <person name="Salamov A."/>
            <person name="Schmutz J."/>
            <person name="Solheim H."/>
            <person name="Stahlberg J."/>
            <person name="Velez H."/>
            <person name="de Vries R.P."/>
            <person name="Wiebenga A."/>
            <person name="Woodward S."/>
            <person name="Yakovlev I."/>
            <person name="Garbelotto M."/>
            <person name="Martin F."/>
            <person name="Grigoriev I.V."/>
            <person name="Stenlid J."/>
        </authorList>
    </citation>
    <scope>NUCLEOTIDE SEQUENCE [LARGE SCALE GENOMIC DNA]</scope>
    <source>
        <strain evidence="1 2">TC 32-1</strain>
    </source>
</reference>
<dbReference type="EMBL" id="KI925464">
    <property type="protein sequence ID" value="ETW76611.1"/>
    <property type="molecule type" value="Genomic_DNA"/>
</dbReference>
<feature type="non-terminal residue" evidence="1">
    <location>
        <position position="1"/>
    </location>
</feature>
<dbReference type="GeneID" id="20671378"/>
<organism evidence="1 2">
    <name type="scientific">Heterobasidion irregulare (strain TC 32-1)</name>
    <dbReference type="NCBI Taxonomy" id="747525"/>
    <lineage>
        <taxon>Eukaryota</taxon>
        <taxon>Fungi</taxon>
        <taxon>Dikarya</taxon>
        <taxon>Basidiomycota</taxon>
        <taxon>Agaricomycotina</taxon>
        <taxon>Agaricomycetes</taxon>
        <taxon>Russulales</taxon>
        <taxon>Bondarzewiaceae</taxon>
        <taxon>Heterobasidion</taxon>
        <taxon>Heterobasidion annosum species complex</taxon>
    </lineage>
</organism>
<evidence type="ECO:0000313" key="2">
    <source>
        <dbReference type="Proteomes" id="UP000030671"/>
    </source>
</evidence>
<dbReference type="HOGENOM" id="CLU_000384_22_7_1"/>
<dbReference type="Proteomes" id="UP000030671">
    <property type="component" value="Unassembled WGS sequence"/>
</dbReference>
<name>W4JUN9_HETIT</name>
<accession>W4JUN9</accession>
<dbReference type="RefSeq" id="XP_009551498.1">
    <property type="nucleotide sequence ID" value="XM_009553203.1"/>
</dbReference>
<proteinExistence type="predicted"/>
<protein>
    <submittedName>
        <fullName evidence="1">Uncharacterized protein</fullName>
    </submittedName>
</protein>
<evidence type="ECO:0000313" key="1">
    <source>
        <dbReference type="EMBL" id="ETW76611.1"/>
    </source>
</evidence>
<sequence>FKQQHLATLCNFNFHQGLLVLMRNTAIEKALNQKMHPQYLGLLLVISRNRGGAYILAKLDGSVFDQPVAAFRVIPYFARRSLKLADLEALLDISQEHLQAMEDSRSRDNDDDAALATSD</sequence>
<dbReference type="KEGG" id="hir:HETIRDRAFT_327968"/>
<gene>
    <name evidence="1" type="ORF">HETIRDRAFT_327968</name>
</gene>
<dbReference type="AlphaFoldDB" id="W4JUN9"/>
<dbReference type="OrthoDB" id="8023605at2759"/>
<dbReference type="InParanoid" id="W4JUN9"/>